<dbReference type="PANTHER" id="PTHR10314">
    <property type="entry name" value="CYSTATHIONINE BETA-SYNTHASE"/>
    <property type="match status" value="1"/>
</dbReference>
<proteinExistence type="predicted"/>
<feature type="domain" description="Tryptophan synthase beta chain-like PALP" evidence="3">
    <location>
        <begin position="22"/>
        <end position="299"/>
    </location>
</feature>
<dbReference type="Gene3D" id="3.40.50.1100">
    <property type="match status" value="2"/>
</dbReference>
<dbReference type="Pfam" id="PF00291">
    <property type="entry name" value="PALP"/>
    <property type="match status" value="1"/>
</dbReference>
<accession>A0A8J2UIC9</accession>
<name>A0A8J2UIC9_9BACT</name>
<keyword evidence="2" id="KW-0663">Pyridoxal phosphate</keyword>
<evidence type="ECO:0000256" key="2">
    <source>
        <dbReference type="ARBA" id="ARBA00022898"/>
    </source>
</evidence>
<dbReference type="InterPro" id="IPR036052">
    <property type="entry name" value="TrpB-like_PALP_sf"/>
</dbReference>
<organism evidence="4 5">
    <name type="scientific">Puia dinghuensis</name>
    <dbReference type="NCBI Taxonomy" id="1792502"/>
    <lineage>
        <taxon>Bacteria</taxon>
        <taxon>Pseudomonadati</taxon>
        <taxon>Bacteroidota</taxon>
        <taxon>Chitinophagia</taxon>
        <taxon>Chitinophagales</taxon>
        <taxon>Chitinophagaceae</taxon>
        <taxon>Puia</taxon>
    </lineage>
</organism>
<protein>
    <submittedName>
        <fullName evidence="4">Cysteine synthase</fullName>
    </submittedName>
</protein>
<evidence type="ECO:0000259" key="3">
    <source>
        <dbReference type="Pfam" id="PF00291"/>
    </source>
</evidence>
<evidence type="ECO:0000256" key="1">
    <source>
        <dbReference type="ARBA" id="ARBA00001933"/>
    </source>
</evidence>
<dbReference type="InterPro" id="IPR001926">
    <property type="entry name" value="TrpB-like_PALP"/>
</dbReference>
<dbReference type="GO" id="GO:1901605">
    <property type="term" value="P:alpha-amino acid metabolic process"/>
    <property type="evidence" value="ECO:0007669"/>
    <property type="project" value="UniProtKB-ARBA"/>
</dbReference>
<dbReference type="EMBL" id="BMJC01000006">
    <property type="protein sequence ID" value="GGB22415.1"/>
    <property type="molecule type" value="Genomic_DNA"/>
</dbReference>
<evidence type="ECO:0000313" key="4">
    <source>
        <dbReference type="EMBL" id="GGB22415.1"/>
    </source>
</evidence>
<reference evidence="4" key="2">
    <citation type="submission" date="2020-09" db="EMBL/GenBank/DDBJ databases">
        <authorList>
            <person name="Sun Q."/>
            <person name="Zhou Y."/>
        </authorList>
    </citation>
    <scope>NUCLEOTIDE SEQUENCE</scope>
    <source>
        <strain evidence="4">CGMCC 1.15448</strain>
    </source>
</reference>
<reference evidence="4" key="1">
    <citation type="journal article" date="2014" name="Int. J. Syst. Evol. Microbiol.">
        <title>Complete genome sequence of Corynebacterium casei LMG S-19264T (=DSM 44701T), isolated from a smear-ripened cheese.</title>
        <authorList>
            <consortium name="US DOE Joint Genome Institute (JGI-PGF)"/>
            <person name="Walter F."/>
            <person name="Albersmeier A."/>
            <person name="Kalinowski J."/>
            <person name="Ruckert C."/>
        </authorList>
    </citation>
    <scope>NUCLEOTIDE SEQUENCE</scope>
    <source>
        <strain evidence="4">CGMCC 1.15448</strain>
    </source>
</reference>
<dbReference type="RefSeq" id="WP_188937451.1">
    <property type="nucleotide sequence ID" value="NZ_BMJC01000006.1"/>
</dbReference>
<comment type="cofactor">
    <cofactor evidence="1">
        <name>pyridoxal 5'-phosphate</name>
        <dbReference type="ChEBI" id="CHEBI:597326"/>
    </cofactor>
</comment>
<dbReference type="CDD" id="cd01561">
    <property type="entry name" value="CBS_like"/>
    <property type="match status" value="1"/>
</dbReference>
<sequence length="313" mass="34337">MSTTTLLPADATLLSAVWALEKEIGHTPLHHITGLFRHPRVQIYAKKEWMQLSGSVKARAGYAIIRRAIEKGALTPGKTLLDATSGNTGIAYAHIAKRLNIPVALCLPENASRERKEILESLGVRLILTSRFEGTDGAQQVARALAEADPDAYFYADQYKNENNWKAHYYGTAPEIIEALPDVTHFVAGLGTTGTFVGTGRRLRELQPSIRLISLQPDLPMHGLEGWKHLETAIVPEIYDPSVADENEEVSTEEAHRLIVEAWHKEGLLLSPSSAANLAGAIRVANRLDEGIVVTVLPDNADKYSDITKKLLV</sequence>
<gene>
    <name evidence="4" type="ORF">GCM10011511_52900</name>
</gene>
<dbReference type="SUPFAM" id="SSF53686">
    <property type="entry name" value="Tryptophan synthase beta subunit-like PLP-dependent enzymes"/>
    <property type="match status" value="1"/>
</dbReference>
<dbReference type="Proteomes" id="UP000607559">
    <property type="component" value="Unassembled WGS sequence"/>
</dbReference>
<keyword evidence="5" id="KW-1185">Reference proteome</keyword>
<dbReference type="InterPro" id="IPR050214">
    <property type="entry name" value="Cys_Synth/Cystath_Beta-Synth"/>
</dbReference>
<comment type="caution">
    <text evidence="4">The sequence shown here is derived from an EMBL/GenBank/DDBJ whole genome shotgun (WGS) entry which is preliminary data.</text>
</comment>
<evidence type="ECO:0000313" key="5">
    <source>
        <dbReference type="Proteomes" id="UP000607559"/>
    </source>
</evidence>
<dbReference type="AlphaFoldDB" id="A0A8J2UIC9"/>